<gene>
    <name evidence="2" type="ORF">LtaPh_3516800</name>
</gene>
<evidence type="ECO:0008006" key="4">
    <source>
        <dbReference type="Google" id="ProtNLM"/>
    </source>
</evidence>
<feature type="region of interest" description="Disordered" evidence="1">
    <location>
        <begin position="336"/>
        <end position="440"/>
    </location>
</feature>
<dbReference type="AlphaFoldDB" id="A0A640KTG7"/>
<accession>A0A640KTG7</accession>
<evidence type="ECO:0000256" key="1">
    <source>
        <dbReference type="SAM" id="MobiDB-lite"/>
    </source>
</evidence>
<organism evidence="2 3">
    <name type="scientific">Leishmania tarentolae</name>
    <name type="common">Sauroleishmania tarentolae</name>
    <dbReference type="NCBI Taxonomy" id="5689"/>
    <lineage>
        <taxon>Eukaryota</taxon>
        <taxon>Discoba</taxon>
        <taxon>Euglenozoa</taxon>
        <taxon>Kinetoplastea</taxon>
        <taxon>Metakinetoplastina</taxon>
        <taxon>Trypanosomatida</taxon>
        <taxon>Trypanosomatidae</taxon>
        <taxon>Leishmaniinae</taxon>
        <taxon>Leishmania</taxon>
        <taxon>lizard Leishmania</taxon>
    </lineage>
</organism>
<dbReference type="InterPro" id="IPR011992">
    <property type="entry name" value="EF-hand-dom_pair"/>
</dbReference>
<dbReference type="Proteomes" id="UP000419144">
    <property type="component" value="Unassembled WGS sequence"/>
</dbReference>
<dbReference type="OrthoDB" id="267118at2759"/>
<dbReference type="SUPFAM" id="SSF47473">
    <property type="entry name" value="EF-hand"/>
    <property type="match status" value="1"/>
</dbReference>
<feature type="region of interest" description="Disordered" evidence="1">
    <location>
        <begin position="228"/>
        <end position="274"/>
    </location>
</feature>
<sequence>MAPVNVERVCSVFQLFAVDAADMRGDAASYWDEIRESYIPVCFLAAAAREMGYYPTSSAIHQFTKTVPAAAAGAVTFAAFLQFCENVAHTNRPGRSVIKTMVDNLAPRGSGMMSRREFFLLLTSGSATITDGEIDATMNLLDPTKSGYIRLSDLEAVLIDSCERQRLASQSRPRESFLACATVAEKSHQSLYATDITTAAVTPQAGSSASDPQQLQRFDTARHSYSGHLPAQVEDPKKHPKWRQRTFNRRKYDTSPSLLSATATADGGRSQVQGQRWSSAAVRECASSRHACTGSAGDAVFPLHGSLCNRHETFERTQTTMTIDVDVQLSPCRPTDTVRRRKFSRNSSAAVSSSAAQTPPHPPRRAAPATAEEAAAPHDIAEDGNEPCPHHENSADARGSACRKRPQARESKHQKYAKAALDIGGRSLSPDTDSPSTTERERAVIVTMPMRKTSGSKCCTML</sequence>
<feature type="compositionally biased region" description="Basic residues" evidence="1">
    <location>
        <begin position="238"/>
        <end position="249"/>
    </location>
</feature>
<dbReference type="VEuPathDB" id="TriTrypDB:LtaPh_3516800"/>
<dbReference type="EMBL" id="BLBS01000056">
    <property type="protein sequence ID" value="GET92668.1"/>
    <property type="molecule type" value="Genomic_DNA"/>
</dbReference>
<evidence type="ECO:0000313" key="3">
    <source>
        <dbReference type="Proteomes" id="UP000419144"/>
    </source>
</evidence>
<feature type="compositionally biased region" description="Polar residues" evidence="1">
    <location>
        <begin position="254"/>
        <end position="263"/>
    </location>
</feature>
<feature type="compositionally biased region" description="Low complexity" evidence="1">
    <location>
        <begin position="347"/>
        <end position="358"/>
    </location>
</feature>
<name>A0A640KTG7_LEITA</name>
<keyword evidence="3" id="KW-1185">Reference proteome</keyword>
<proteinExistence type="predicted"/>
<evidence type="ECO:0000313" key="2">
    <source>
        <dbReference type="EMBL" id="GET92668.1"/>
    </source>
</evidence>
<dbReference type="Gene3D" id="1.10.238.10">
    <property type="entry name" value="EF-hand"/>
    <property type="match status" value="1"/>
</dbReference>
<comment type="caution">
    <text evidence="2">The sequence shown here is derived from an EMBL/GenBank/DDBJ whole genome shotgun (WGS) entry which is preliminary data.</text>
</comment>
<reference evidence="2" key="1">
    <citation type="submission" date="2019-11" db="EMBL/GenBank/DDBJ databases">
        <title>Leishmania tarentolae CDS.</title>
        <authorList>
            <person name="Goto Y."/>
            <person name="Yamagishi J."/>
        </authorList>
    </citation>
    <scope>NUCLEOTIDE SEQUENCE [LARGE SCALE GENOMIC DNA]</scope>
    <source>
        <strain evidence="2">Parrot Tar II</strain>
    </source>
</reference>
<protein>
    <recommendedName>
        <fullName evidence="4">EF-hand domain-containing protein</fullName>
    </recommendedName>
</protein>